<accession>A0ABS8MYG5</accession>
<dbReference type="Gene3D" id="2.60.120.10">
    <property type="entry name" value="Jelly Rolls"/>
    <property type="match status" value="1"/>
</dbReference>
<proteinExistence type="predicted"/>
<sequence>MMLKKISDIYPKLGDVMLNYKEFWSEMDFPPKQTVLKEGDISTMLYFVLKGSMRLSNNNNGDEITIQFFFENDFVTSFESFFKDTPSFFSLDTIEQCTVLAIRKEHWKIIMDENPCLKDSFFDFTSDRFINYIHHFLSYIKEKPEERYKNLLKNKSHILQRVPLQYIASYLGITTVSLSRIRARKNKNK</sequence>
<dbReference type="InterPro" id="IPR014710">
    <property type="entry name" value="RmlC-like_jellyroll"/>
</dbReference>
<dbReference type="EMBL" id="JAJJMO010000001">
    <property type="protein sequence ID" value="MCC9073788.1"/>
    <property type="molecule type" value="Genomic_DNA"/>
</dbReference>
<dbReference type="Pfam" id="PF00027">
    <property type="entry name" value="cNMP_binding"/>
    <property type="match status" value="1"/>
</dbReference>
<protein>
    <submittedName>
        <fullName evidence="2">Crp/Fnr family transcriptional regulator</fullName>
    </submittedName>
</protein>
<evidence type="ECO:0000313" key="2">
    <source>
        <dbReference type="EMBL" id="MCC9073788.1"/>
    </source>
</evidence>
<name>A0ABS8MYG5_9FLAO</name>
<keyword evidence="3" id="KW-1185">Reference proteome</keyword>
<feature type="domain" description="Cyclic nucleotide-binding" evidence="1">
    <location>
        <begin position="29"/>
        <end position="111"/>
    </location>
</feature>
<organism evidence="2 3">
    <name type="scientific">Flavobacterium pisciphilum</name>
    <dbReference type="NCBI Taxonomy" id="2893755"/>
    <lineage>
        <taxon>Bacteria</taxon>
        <taxon>Pseudomonadati</taxon>
        <taxon>Bacteroidota</taxon>
        <taxon>Flavobacteriia</taxon>
        <taxon>Flavobacteriales</taxon>
        <taxon>Flavobacteriaceae</taxon>
        <taxon>Flavobacterium</taxon>
    </lineage>
</organism>
<evidence type="ECO:0000259" key="1">
    <source>
        <dbReference type="PROSITE" id="PS50042"/>
    </source>
</evidence>
<dbReference type="RefSeq" id="WP_229990698.1">
    <property type="nucleotide sequence ID" value="NZ_JAJJMO010000001.1"/>
</dbReference>
<evidence type="ECO:0000313" key="3">
    <source>
        <dbReference type="Proteomes" id="UP001430919"/>
    </source>
</evidence>
<dbReference type="SUPFAM" id="SSF51206">
    <property type="entry name" value="cAMP-binding domain-like"/>
    <property type="match status" value="1"/>
</dbReference>
<dbReference type="InterPro" id="IPR000595">
    <property type="entry name" value="cNMP-bd_dom"/>
</dbReference>
<dbReference type="CDD" id="cd00038">
    <property type="entry name" value="CAP_ED"/>
    <property type="match status" value="1"/>
</dbReference>
<gene>
    <name evidence="2" type="ORF">LNQ49_19585</name>
</gene>
<comment type="caution">
    <text evidence="2">The sequence shown here is derived from an EMBL/GenBank/DDBJ whole genome shotgun (WGS) entry which is preliminary data.</text>
</comment>
<dbReference type="InterPro" id="IPR018490">
    <property type="entry name" value="cNMP-bd_dom_sf"/>
</dbReference>
<dbReference type="Proteomes" id="UP001430919">
    <property type="component" value="Unassembled WGS sequence"/>
</dbReference>
<dbReference type="PROSITE" id="PS50042">
    <property type="entry name" value="CNMP_BINDING_3"/>
    <property type="match status" value="1"/>
</dbReference>
<reference evidence="2" key="1">
    <citation type="submission" date="2021-11" db="EMBL/GenBank/DDBJ databases">
        <title>Description of novel Flavobacterium species.</title>
        <authorList>
            <person name="Saticioglu I.B."/>
            <person name="Ay H."/>
            <person name="Altun S."/>
            <person name="Duman M."/>
        </authorList>
    </citation>
    <scope>NUCLEOTIDE SEQUENCE</scope>
    <source>
        <strain evidence="2">F-65</strain>
    </source>
</reference>